<keyword evidence="1" id="KW-0812">Transmembrane</keyword>
<feature type="transmembrane region" description="Helical" evidence="1">
    <location>
        <begin position="216"/>
        <end position="236"/>
    </location>
</feature>
<keyword evidence="1" id="KW-1133">Transmembrane helix</keyword>
<dbReference type="Proteomes" id="UP000053327">
    <property type="component" value="Unassembled WGS sequence"/>
</dbReference>
<gene>
    <name evidence="2" type="ORF">PVBG_02442</name>
</gene>
<evidence type="ECO:0008006" key="4">
    <source>
        <dbReference type="Google" id="ProtNLM"/>
    </source>
</evidence>
<evidence type="ECO:0000313" key="2">
    <source>
        <dbReference type="EMBL" id="KMZ84215.1"/>
    </source>
</evidence>
<protein>
    <recommendedName>
        <fullName evidence="4">Variable surface protein</fullName>
    </recommendedName>
</protein>
<name>A0A0J9SM59_PLAV1</name>
<organism evidence="2 3">
    <name type="scientific">Plasmodium vivax (strain Brazil I)</name>
    <dbReference type="NCBI Taxonomy" id="1033975"/>
    <lineage>
        <taxon>Eukaryota</taxon>
        <taxon>Sar</taxon>
        <taxon>Alveolata</taxon>
        <taxon>Apicomplexa</taxon>
        <taxon>Aconoidasida</taxon>
        <taxon>Haemosporida</taxon>
        <taxon>Plasmodiidae</taxon>
        <taxon>Plasmodium</taxon>
        <taxon>Plasmodium (Plasmodium)</taxon>
    </lineage>
</organism>
<dbReference type="OrthoDB" id="389374at2759"/>
<accession>A0A0J9SM59</accession>
<evidence type="ECO:0000256" key="1">
    <source>
        <dbReference type="SAM" id="Phobius"/>
    </source>
</evidence>
<reference evidence="2 3" key="1">
    <citation type="submission" date="2011-08" db="EMBL/GenBank/DDBJ databases">
        <title>The Genome Sequence of Plasmodium vivax Brazil I.</title>
        <authorList>
            <consortium name="The Broad Institute Genome Sequencing Platform"/>
            <consortium name="The Broad Institute Genome Sequencing Center for Infectious Disease"/>
            <person name="Neafsey D."/>
            <person name="Carlton J."/>
            <person name="Barnwell J."/>
            <person name="Collins W."/>
            <person name="Escalante A."/>
            <person name="Mullikin J."/>
            <person name="Saul A."/>
            <person name="Guigo R."/>
            <person name="Camara F."/>
            <person name="Young S.K."/>
            <person name="Zeng Q."/>
            <person name="Gargeya S."/>
            <person name="Fitzgerald M."/>
            <person name="Haas B."/>
            <person name="Abouelleil A."/>
            <person name="Alvarado L."/>
            <person name="Arachchi H.M."/>
            <person name="Berlin A."/>
            <person name="Brown A."/>
            <person name="Chapman S.B."/>
            <person name="Chen Z."/>
            <person name="Dunbar C."/>
            <person name="Freedman E."/>
            <person name="Gearin G."/>
            <person name="Gellesch M."/>
            <person name="Goldberg J."/>
            <person name="Griggs A."/>
            <person name="Gujja S."/>
            <person name="Heiman D."/>
            <person name="Howarth C."/>
            <person name="Larson L."/>
            <person name="Lui A."/>
            <person name="MacDonald P.J.P."/>
            <person name="Montmayeur A."/>
            <person name="Murphy C."/>
            <person name="Neiman D."/>
            <person name="Pearson M."/>
            <person name="Priest M."/>
            <person name="Roberts A."/>
            <person name="Saif S."/>
            <person name="Shea T."/>
            <person name="Shenoy N."/>
            <person name="Sisk P."/>
            <person name="Stolte C."/>
            <person name="Sykes S."/>
            <person name="Wortman J."/>
            <person name="Nusbaum C."/>
            <person name="Birren B."/>
        </authorList>
    </citation>
    <scope>NUCLEOTIDE SEQUENCE [LARGE SCALE GENOMIC DNA]</scope>
    <source>
        <strain evidence="2 3">Brazil I</strain>
    </source>
</reference>
<proteinExistence type="predicted"/>
<evidence type="ECO:0000313" key="3">
    <source>
        <dbReference type="Proteomes" id="UP000053327"/>
    </source>
</evidence>
<dbReference type="AlphaFoldDB" id="A0A0J9SM59"/>
<keyword evidence="1" id="KW-0472">Membrane</keyword>
<sequence length="250" mass="30143">MVDDLYNLKNVFTGVKSIYEEYFENDLQKYEVKCTKFFAENHIIQDKFETNCKKGMKYLDYLEEQSHIQYENIPKAMLYLYCWLYDKELYKEMYSNNEVEIYKSLIKEYDDDGNSNLPQIFRDKVEKKLNDKLKKVYDLYYQFDKFINSKDDSNSCEIAEECVNSYTSYNDNCNAEENTDFCAGVKEFEEYYISYVKKNNICHGSIIYIIFVKNRIVLTIMITILITLIATFILFFRYKVINNFKLMYVH</sequence>
<dbReference type="EMBL" id="KQ234864">
    <property type="protein sequence ID" value="KMZ84215.1"/>
    <property type="molecule type" value="Genomic_DNA"/>
</dbReference>